<organism evidence="1 2">
    <name type="scientific">Trichinella spiralis</name>
    <name type="common">Trichina worm</name>
    <dbReference type="NCBI Taxonomy" id="6334"/>
    <lineage>
        <taxon>Eukaryota</taxon>
        <taxon>Metazoa</taxon>
        <taxon>Ecdysozoa</taxon>
        <taxon>Nematoda</taxon>
        <taxon>Enoplea</taxon>
        <taxon>Dorylaimia</taxon>
        <taxon>Trichinellida</taxon>
        <taxon>Trichinellidae</taxon>
        <taxon>Trichinella</taxon>
    </lineage>
</organism>
<keyword evidence="2" id="KW-1185">Reference proteome</keyword>
<evidence type="ECO:0000313" key="2">
    <source>
        <dbReference type="Proteomes" id="UP000054776"/>
    </source>
</evidence>
<proteinExistence type="predicted"/>
<comment type="caution">
    <text evidence="1">The sequence shown here is derived from an EMBL/GenBank/DDBJ whole genome shotgun (WGS) entry which is preliminary data.</text>
</comment>
<gene>
    <name evidence="1" type="ORF">T01_15373</name>
</gene>
<protein>
    <submittedName>
        <fullName evidence="1">Uncharacterized protein</fullName>
    </submittedName>
</protein>
<evidence type="ECO:0000313" key="1">
    <source>
        <dbReference type="EMBL" id="KRY28171.1"/>
    </source>
</evidence>
<accession>A0A0V1ATT0</accession>
<dbReference type="EMBL" id="JYDH01000216">
    <property type="protein sequence ID" value="KRY28171.1"/>
    <property type="molecule type" value="Genomic_DNA"/>
</dbReference>
<sequence>MILSTIDIPLNSPLLLTVTLGNLRALSHSITVCLARMVSDDGHQHGPSSAAQQEKQTQLTVNVKRPIRYCPSICHGD</sequence>
<dbReference type="InParanoid" id="A0A0V1ATT0"/>
<dbReference type="AlphaFoldDB" id="A0A0V1ATT0"/>
<dbReference type="OrthoDB" id="10282037at2759"/>
<dbReference type="Proteomes" id="UP000054776">
    <property type="component" value="Unassembled WGS sequence"/>
</dbReference>
<name>A0A0V1ATT0_TRISP</name>
<reference evidence="1 2" key="1">
    <citation type="submission" date="2015-01" db="EMBL/GenBank/DDBJ databases">
        <title>Evolution of Trichinella species and genotypes.</title>
        <authorList>
            <person name="Korhonen P.K."/>
            <person name="Edoardo P."/>
            <person name="Giuseppe L.R."/>
            <person name="Gasser R.B."/>
        </authorList>
    </citation>
    <scope>NUCLEOTIDE SEQUENCE [LARGE SCALE GENOMIC DNA]</scope>
    <source>
        <strain evidence="1">ISS3</strain>
    </source>
</reference>